<dbReference type="EMBL" id="LMAW01002823">
    <property type="protein sequence ID" value="KQK76689.1"/>
    <property type="molecule type" value="Genomic_DNA"/>
</dbReference>
<feature type="compositionally biased region" description="Acidic residues" evidence="1">
    <location>
        <begin position="55"/>
        <end position="102"/>
    </location>
</feature>
<organism evidence="2 3">
    <name type="scientific">Amazona aestiva</name>
    <name type="common">Blue-fronted Amazon parrot</name>
    <dbReference type="NCBI Taxonomy" id="12930"/>
    <lineage>
        <taxon>Eukaryota</taxon>
        <taxon>Metazoa</taxon>
        <taxon>Chordata</taxon>
        <taxon>Craniata</taxon>
        <taxon>Vertebrata</taxon>
        <taxon>Euteleostomi</taxon>
        <taxon>Archelosauria</taxon>
        <taxon>Archosauria</taxon>
        <taxon>Dinosauria</taxon>
        <taxon>Saurischia</taxon>
        <taxon>Theropoda</taxon>
        <taxon>Coelurosauria</taxon>
        <taxon>Aves</taxon>
        <taxon>Neognathae</taxon>
        <taxon>Neoaves</taxon>
        <taxon>Telluraves</taxon>
        <taxon>Australaves</taxon>
        <taxon>Psittaciformes</taxon>
        <taxon>Psittacidae</taxon>
        <taxon>Amazona</taxon>
    </lineage>
</organism>
<accession>A0A0Q3QU97</accession>
<proteinExistence type="predicted"/>
<evidence type="ECO:0000313" key="2">
    <source>
        <dbReference type="EMBL" id="KQK76689.1"/>
    </source>
</evidence>
<reference evidence="2 3" key="1">
    <citation type="submission" date="2015-10" db="EMBL/GenBank/DDBJ databases">
        <authorList>
            <person name="Gilbert D.G."/>
        </authorList>
    </citation>
    <scope>NUCLEOTIDE SEQUENCE [LARGE SCALE GENOMIC DNA]</scope>
    <source>
        <strain evidence="2">FVVF132</strain>
    </source>
</reference>
<evidence type="ECO:0000256" key="1">
    <source>
        <dbReference type="SAM" id="MobiDB-lite"/>
    </source>
</evidence>
<keyword evidence="3" id="KW-1185">Reference proteome</keyword>
<dbReference type="AlphaFoldDB" id="A0A0Q3QU97"/>
<name>A0A0Q3QU97_AMAAE</name>
<feature type="compositionally biased region" description="Basic and acidic residues" evidence="1">
    <location>
        <begin position="103"/>
        <end position="118"/>
    </location>
</feature>
<gene>
    <name evidence="2" type="ORF">AAES_134413</name>
</gene>
<evidence type="ECO:0000313" key="3">
    <source>
        <dbReference type="Proteomes" id="UP000051836"/>
    </source>
</evidence>
<feature type="region of interest" description="Disordered" evidence="1">
    <location>
        <begin position="54"/>
        <end position="118"/>
    </location>
</feature>
<dbReference type="Proteomes" id="UP000051836">
    <property type="component" value="Unassembled WGS sequence"/>
</dbReference>
<comment type="caution">
    <text evidence="2">The sequence shown here is derived from an EMBL/GenBank/DDBJ whole genome shotgun (WGS) entry which is preliminary data.</text>
</comment>
<sequence>MGSLREHNFRIPDNKDNFVMARHEDKWTGCPLSHCHLASDVPQLLLCKFLAGVEREEEEKEEEEKEEEEKEEEEKEEEEKEEEEKEEEEKEEEEKEEEEKEEEEKKKERNHLYEPEPK</sequence>
<protein>
    <submittedName>
        <fullName evidence="2">Uncharacterized protein</fullName>
    </submittedName>
</protein>